<dbReference type="InterPro" id="IPR048502">
    <property type="entry name" value="NamZ_N"/>
</dbReference>
<dbReference type="Pfam" id="PF20732">
    <property type="entry name" value="NamZ_C"/>
    <property type="match status" value="1"/>
</dbReference>
<feature type="chain" id="PRO_5046110892" evidence="1">
    <location>
        <begin position="29"/>
        <end position="438"/>
    </location>
</feature>
<dbReference type="EMBL" id="JAGIOB010000001">
    <property type="protein sequence ID" value="MBP2415877.1"/>
    <property type="molecule type" value="Genomic_DNA"/>
</dbReference>
<dbReference type="PIRSF" id="PIRSF016719">
    <property type="entry name" value="UCP016719"/>
    <property type="match status" value="1"/>
</dbReference>
<evidence type="ECO:0000256" key="1">
    <source>
        <dbReference type="SAM" id="SignalP"/>
    </source>
</evidence>
<feature type="signal peptide" evidence="1">
    <location>
        <begin position="1"/>
        <end position="28"/>
    </location>
</feature>
<evidence type="ECO:0000313" key="5">
    <source>
        <dbReference type="Proteomes" id="UP000758168"/>
    </source>
</evidence>
<dbReference type="Gene3D" id="3.40.50.12170">
    <property type="entry name" value="Uncharacterised protein PF07075, DUF1343"/>
    <property type="match status" value="1"/>
</dbReference>
<accession>A0ABS4Z491</accession>
<sequence length="438" mass="46797">MSNPLGRRALLGGAAAGAGALATLPLTAGTAAATGRGGGRPGRVRPGADVAQADRWRVLAGQRVGVITNPTGVVQDTLGSVVDAMVGSGRVEVGAVFGPEHGFRGTAQAGESEGTSVDERTGVTVHDAYGADAERFAALYAESGVETVVFDIQDVGARFYTYIWTMYQAMVAAARTGLRFVVLDRPNPVGGRARGPVLRPGFTSGVGLDAIAQAHGMTAGEVARFFDGEFLPRVAGRRIADLEVVRLQGWRADMLYPDTGLPWILPSPNMPSPTTALLYPGTCLFEATNLSEGRGTTLPFELIGAPYVDHRWAEALTRRRLPGVRFREAWFTPTFSKNANQVCGGVQVHVTDADAVDPVALVTHMLVTLRDLYDGFDWRLVGGSSDGGRWMDLLTGSDRFRTQLEAGASADAITAGWRDELRAFDRTRSAYLLYPRSR</sequence>
<name>A0ABS4Z491_9ACTN</name>
<evidence type="ECO:0000259" key="2">
    <source>
        <dbReference type="Pfam" id="PF07075"/>
    </source>
</evidence>
<feature type="domain" description="Peptidoglycan beta-N-acetylmuramidase NamZ N-terminal" evidence="2">
    <location>
        <begin position="64"/>
        <end position="273"/>
    </location>
</feature>
<reference evidence="4 5" key="1">
    <citation type="submission" date="2021-03" db="EMBL/GenBank/DDBJ databases">
        <title>Sequencing the genomes of 1000 actinobacteria strains.</title>
        <authorList>
            <person name="Klenk H.-P."/>
        </authorList>
    </citation>
    <scope>NUCLEOTIDE SEQUENCE [LARGE SCALE GENOMIC DNA]</scope>
    <source>
        <strain evidence="4 5">DSM 12936</strain>
    </source>
</reference>
<keyword evidence="1" id="KW-0732">Signal</keyword>
<protein>
    <submittedName>
        <fullName evidence="4">Uncharacterized protein YbbC (DUF1343 family)</fullName>
    </submittedName>
</protein>
<evidence type="ECO:0000313" key="4">
    <source>
        <dbReference type="EMBL" id="MBP2415877.1"/>
    </source>
</evidence>
<dbReference type="RefSeq" id="WP_210053182.1">
    <property type="nucleotide sequence ID" value="NZ_BAAAMH010000021.1"/>
</dbReference>
<keyword evidence="5" id="KW-1185">Reference proteome</keyword>
<dbReference type="Proteomes" id="UP000758168">
    <property type="component" value="Unassembled WGS sequence"/>
</dbReference>
<dbReference type="InterPro" id="IPR006311">
    <property type="entry name" value="TAT_signal"/>
</dbReference>
<organism evidence="4 5">
    <name type="scientific">Microlunatus capsulatus</name>
    <dbReference type="NCBI Taxonomy" id="99117"/>
    <lineage>
        <taxon>Bacteria</taxon>
        <taxon>Bacillati</taxon>
        <taxon>Actinomycetota</taxon>
        <taxon>Actinomycetes</taxon>
        <taxon>Propionibacteriales</taxon>
        <taxon>Propionibacteriaceae</taxon>
        <taxon>Microlunatus</taxon>
    </lineage>
</organism>
<proteinExistence type="predicted"/>
<evidence type="ECO:0000259" key="3">
    <source>
        <dbReference type="Pfam" id="PF20732"/>
    </source>
</evidence>
<dbReference type="PANTHER" id="PTHR42915:SF1">
    <property type="entry name" value="PEPTIDOGLYCAN BETA-N-ACETYLMURAMIDASE NAMZ"/>
    <property type="match status" value="1"/>
</dbReference>
<dbReference type="Pfam" id="PF07075">
    <property type="entry name" value="NamZ_N"/>
    <property type="match status" value="1"/>
</dbReference>
<feature type="domain" description="Peptidoglycan beta-N-acetylmuramidase NamZ C-terminal" evidence="3">
    <location>
        <begin position="277"/>
        <end position="434"/>
    </location>
</feature>
<dbReference type="InterPro" id="IPR048503">
    <property type="entry name" value="NamZ_C"/>
</dbReference>
<gene>
    <name evidence="4" type="ORF">JOF54_000799</name>
</gene>
<dbReference type="Gene3D" id="3.90.1150.140">
    <property type="match status" value="1"/>
</dbReference>
<dbReference type="PANTHER" id="PTHR42915">
    <property type="entry name" value="HYPOTHETICAL 460 KDA PROTEIN IN FEUA-SIGW INTERGENIC REGION [PRECURSOR]"/>
    <property type="match status" value="1"/>
</dbReference>
<dbReference type="PROSITE" id="PS51318">
    <property type="entry name" value="TAT"/>
    <property type="match status" value="1"/>
</dbReference>
<dbReference type="InterPro" id="IPR008302">
    <property type="entry name" value="NamZ"/>
</dbReference>
<comment type="caution">
    <text evidence="4">The sequence shown here is derived from an EMBL/GenBank/DDBJ whole genome shotgun (WGS) entry which is preliminary data.</text>
</comment>